<feature type="compositionally biased region" description="Low complexity" evidence="1">
    <location>
        <begin position="7"/>
        <end position="27"/>
    </location>
</feature>
<feature type="compositionally biased region" description="Basic and acidic residues" evidence="1">
    <location>
        <begin position="147"/>
        <end position="159"/>
    </location>
</feature>
<dbReference type="EMBL" id="LUGG01000002">
    <property type="protein sequence ID" value="OBZ77262.1"/>
    <property type="molecule type" value="Genomic_DNA"/>
</dbReference>
<reference evidence="2 3" key="1">
    <citation type="submission" date="2016-03" db="EMBL/GenBank/DDBJ databases">
        <title>Whole genome sequencing of Grifola frondosa 9006-11.</title>
        <authorList>
            <person name="Min B."/>
            <person name="Park H."/>
            <person name="Kim J.-G."/>
            <person name="Cho H."/>
            <person name="Oh Y.-L."/>
            <person name="Kong W.-S."/>
            <person name="Choi I.-G."/>
        </authorList>
    </citation>
    <scope>NUCLEOTIDE SEQUENCE [LARGE SCALE GENOMIC DNA]</scope>
    <source>
        <strain evidence="2 3">9006-11</strain>
    </source>
</reference>
<organism evidence="2 3">
    <name type="scientific">Grifola frondosa</name>
    <name type="common">Maitake</name>
    <name type="synonym">Polyporus frondosus</name>
    <dbReference type="NCBI Taxonomy" id="5627"/>
    <lineage>
        <taxon>Eukaryota</taxon>
        <taxon>Fungi</taxon>
        <taxon>Dikarya</taxon>
        <taxon>Basidiomycota</taxon>
        <taxon>Agaricomycotina</taxon>
        <taxon>Agaricomycetes</taxon>
        <taxon>Polyporales</taxon>
        <taxon>Grifolaceae</taxon>
        <taxon>Grifola</taxon>
    </lineage>
</organism>
<dbReference type="Proteomes" id="UP000092993">
    <property type="component" value="Unassembled WGS sequence"/>
</dbReference>
<evidence type="ECO:0000256" key="1">
    <source>
        <dbReference type="SAM" id="MobiDB-lite"/>
    </source>
</evidence>
<evidence type="ECO:0000313" key="2">
    <source>
        <dbReference type="EMBL" id="OBZ77262.1"/>
    </source>
</evidence>
<dbReference type="OMA" id="PQGHANS"/>
<comment type="caution">
    <text evidence="2">The sequence shown here is derived from an EMBL/GenBank/DDBJ whole genome shotgun (WGS) entry which is preliminary data.</text>
</comment>
<evidence type="ECO:0000313" key="3">
    <source>
        <dbReference type="Proteomes" id="UP000092993"/>
    </source>
</evidence>
<feature type="region of interest" description="Disordered" evidence="1">
    <location>
        <begin position="1"/>
        <end position="28"/>
    </location>
</feature>
<proteinExistence type="predicted"/>
<keyword evidence="3" id="KW-1185">Reference proteome</keyword>
<sequence>MYIYERSVSSVSDGLASSPSSSSSDSDIFPESAAFASLEISSTRASSSTETLETTALTIQSSAPHTTNSAPLAPSRTTASSMSSRVTQNSTVYAPESGLKAIVPATPAFPIQLTHVDIISDSDSDSDTAVSDPSLDENMIDSLGVHRSSDTRRGNERQVVRTAAPIPSRRDADARPSEKPSSRSTDDARNGSVTSRNDGRSSGPRAPPGLQATIIPGLDGESSRATTRPVASNSSDVRQGQRPGSPIRMTSSNRPVDIPSPPALPHPNEGKKTSANSPTSSPPKKVSRTNSSAPSAPVTMDAALIVATKRCVRWTENLVCPSPVPPEERRKGWFNRRG</sequence>
<gene>
    <name evidence="2" type="ORF">A0H81_02692</name>
</gene>
<feature type="region of interest" description="Disordered" evidence="1">
    <location>
        <begin position="121"/>
        <end position="298"/>
    </location>
</feature>
<protein>
    <submittedName>
        <fullName evidence="2">Uncharacterized protein</fullName>
    </submittedName>
</protein>
<dbReference type="OrthoDB" id="3255922at2759"/>
<feature type="compositionally biased region" description="Basic and acidic residues" evidence="1">
    <location>
        <begin position="168"/>
        <end position="189"/>
    </location>
</feature>
<dbReference type="AlphaFoldDB" id="A0A1C7MK61"/>
<feature type="compositionally biased region" description="Polar residues" evidence="1">
    <location>
        <begin position="223"/>
        <end position="238"/>
    </location>
</feature>
<name>A0A1C7MK61_GRIFR</name>
<feature type="region of interest" description="Disordered" evidence="1">
    <location>
        <begin position="59"/>
        <end position="88"/>
    </location>
</feature>
<accession>A0A1C7MK61</accession>
<dbReference type="STRING" id="5627.A0A1C7MK61"/>